<name>A0A1A9V6E2_GLOAU</name>
<dbReference type="GO" id="GO:0040003">
    <property type="term" value="P:chitin-based cuticle development"/>
    <property type="evidence" value="ECO:0007669"/>
    <property type="project" value="TreeGrafter"/>
</dbReference>
<feature type="signal peptide" evidence="1">
    <location>
        <begin position="1"/>
        <end position="19"/>
    </location>
</feature>
<feature type="chain" id="PRO_5008399143" description="DUF243 domain-containing protein" evidence="1">
    <location>
        <begin position="20"/>
        <end position="325"/>
    </location>
</feature>
<organism evidence="3 4">
    <name type="scientific">Glossina austeni</name>
    <name type="common">Savannah tsetse fly</name>
    <dbReference type="NCBI Taxonomy" id="7395"/>
    <lineage>
        <taxon>Eukaryota</taxon>
        <taxon>Metazoa</taxon>
        <taxon>Ecdysozoa</taxon>
        <taxon>Arthropoda</taxon>
        <taxon>Hexapoda</taxon>
        <taxon>Insecta</taxon>
        <taxon>Pterygota</taxon>
        <taxon>Neoptera</taxon>
        <taxon>Endopterygota</taxon>
        <taxon>Diptera</taxon>
        <taxon>Brachycera</taxon>
        <taxon>Muscomorpha</taxon>
        <taxon>Hippoboscoidea</taxon>
        <taxon>Glossinidae</taxon>
        <taxon>Glossina</taxon>
    </lineage>
</organism>
<dbReference type="Proteomes" id="UP000078200">
    <property type="component" value="Unassembled WGS sequence"/>
</dbReference>
<evidence type="ECO:0000256" key="1">
    <source>
        <dbReference type="SAM" id="SignalP"/>
    </source>
</evidence>
<dbReference type="GO" id="GO:0008010">
    <property type="term" value="F:structural constituent of chitin-based larval cuticle"/>
    <property type="evidence" value="ECO:0007669"/>
    <property type="project" value="TreeGrafter"/>
</dbReference>
<protein>
    <recommendedName>
        <fullName evidence="2">DUF243 domain-containing protein</fullName>
    </recommendedName>
</protein>
<dbReference type="InterPro" id="IPR004145">
    <property type="entry name" value="DUF243"/>
</dbReference>
<dbReference type="VEuPathDB" id="VectorBase:GAUT027448"/>
<dbReference type="SMART" id="SM00690">
    <property type="entry name" value="DM5"/>
    <property type="match status" value="1"/>
</dbReference>
<keyword evidence="1" id="KW-0732">Signal</keyword>
<sequence length="325" mass="36606">MNIFVTILFASIIINKSSSEIRTPSNYYTNYNEIPSTFYQSSPEVQQPTYKNYIQAFPHNSYFRHSQPIAAQQQKFIIPSQEITGAVLKYPIPVDDSAHFNFNHQPAVIAKAPQARYHHHVHESKKPLITKTIFIHSAPEETEEDIDQEAIQLAQQPRKHYNVIFVKAPSQTSKATALSLVKGLKEEKTVVYVLSKKTTAADLQDAIADTPRHINKPEVFFIKYRTPEEAANAQKEILTQYDSLGGSTTIVDEGVAPATSVVDSLNVHESNDIDDHLQHIDPAPQEIAVAQQQPHLQRNHFEEDEVVKAFLTTNNGYLPPSTRAL</sequence>
<dbReference type="AlphaFoldDB" id="A0A1A9V6E2"/>
<dbReference type="EnsemblMetazoa" id="GAUT027448-RA">
    <property type="protein sequence ID" value="GAUT027448-PA"/>
    <property type="gene ID" value="GAUT027448"/>
</dbReference>
<dbReference type="PANTHER" id="PTHR31927">
    <property type="entry name" value="FI07246P-RELATED-RELATED"/>
    <property type="match status" value="1"/>
</dbReference>
<dbReference type="Pfam" id="PF03103">
    <property type="entry name" value="DUF243"/>
    <property type="match status" value="1"/>
</dbReference>
<evidence type="ECO:0000313" key="4">
    <source>
        <dbReference type="Proteomes" id="UP000078200"/>
    </source>
</evidence>
<feature type="domain" description="DUF243" evidence="2">
    <location>
        <begin position="127"/>
        <end position="227"/>
    </location>
</feature>
<reference evidence="3" key="1">
    <citation type="submission" date="2020-05" db="UniProtKB">
        <authorList>
            <consortium name="EnsemblMetazoa"/>
        </authorList>
    </citation>
    <scope>IDENTIFICATION</scope>
    <source>
        <strain evidence="3">TTRI</strain>
    </source>
</reference>
<evidence type="ECO:0000259" key="2">
    <source>
        <dbReference type="SMART" id="SM00690"/>
    </source>
</evidence>
<accession>A0A1A9V6E2</accession>
<keyword evidence="4" id="KW-1185">Reference proteome</keyword>
<proteinExistence type="predicted"/>
<dbReference type="PANTHER" id="PTHR31927:SF2">
    <property type="entry name" value="FI07246P-RELATED"/>
    <property type="match status" value="1"/>
</dbReference>
<evidence type="ECO:0000313" key="3">
    <source>
        <dbReference type="EnsemblMetazoa" id="GAUT027448-PA"/>
    </source>
</evidence>
<dbReference type="GO" id="GO:0062129">
    <property type="term" value="C:chitin-based extracellular matrix"/>
    <property type="evidence" value="ECO:0007669"/>
    <property type="project" value="TreeGrafter"/>
</dbReference>